<feature type="transmembrane region" description="Helical" evidence="2">
    <location>
        <begin position="306"/>
        <end position="324"/>
    </location>
</feature>
<feature type="transmembrane region" description="Helical" evidence="2">
    <location>
        <begin position="238"/>
        <end position="259"/>
    </location>
</feature>
<sequence length="427" mass="44744">MNISQLFPTQWLQVWGLASIQGAITMAWVIYGLYLPELLKQVGLPAAMQEIGLPTVIGAIFAIEGAIAVLMEPLMGGLSDRAQNQFGTRLPFVTFGAILASVLFIAIPSVVIFGGASDMTRWIFLGVIITWAIAMTVFRSPAMCLLGKFAFATNLPQAASILTFVGGIAGSLRSLSSKFILSLGAALTFTIGSMVLIGAIAVLRMVVDRQAIAPQPDLNSLESPEVTREKEPKELPPPFLTSTLLGASGVAIGCAARLIFGEVFPRILKVEVPNGNLDILMGSLSIALAVLAITSGFIATRFGNTPVMIVSLGFAAACLGLLSISHGEFAVVAIAIALVACMSAVFNGTIPLALTIMPQRWGGLGIGMYFGGFSGASALFGYLFPKPAQMITFPNAILMAAIALLLAGVAIALTTRLSNLPKQEVLV</sequence>
<feature type="transmembrane region" description="Helical" evidence="2">
    <location>
        <begin position="12"/>
        <end position="31"/>
    </location>
</feature>
<evidence type="ECO:0000256" key="1">
    <source>
        <dbReference type="SAM" id="MobiDB-lite"/>
    </source>
</evidence>
<name>A0AAW9Q0R9_9CYAN</name>
<evidence type="ECO:0000313" key="3">
    <source>
        <dbReference type="EMBL" id="MEE3717449.1"/>
    </source>
</evidence>
<feature type="transmembrane region" description="Helical" evidence="2">
    <location>
        <begin position="179"/>
        <end position="203"/>
    </location>
</feature>
<reference evidence="3" key="1">
    <citation type="submission" date="2024-01" db="EMBL/GenBank/DDBJ databases">
        <title>Bank of Algae and Cyanobacteria of the Azores (BACA) strain genomes.</title>
        <authorList>
            <person name="Luz R."/>
            <person name="Cordeiro R."/>
            <person name="Fonseca A."/>
            <person name="Goncalves V."/>
        </authorList>
    </citation>
    <scope>NUCLEOTIDE SEQUENCE</scope>
    <source>
        <strain evidence="3">BACA0141</strain>
    </source>
</reference>
<dbReference type="SUPFAM" id="SSF103473">
    <property type="entry name" value="MFS general substrate transporter"/>
    <property type="match status" value="1"/>
</dbReference>
<protein>
    <submittedName>
        <fullName evidence="3">MFS transporter</fullName>
    </submittedName>
</protein>
<evidence type="ECO:0000313" key="4">
    <source>
        <dbReference type="Proteomes" id="UP001333818"/>
    </source>
</evidence>
<feature type="transmembrane region" description="Helical" evidence="2">
    <location>
        <begin position="396"/>
        <end position="414"/>
    </location>
</feature>
<proteinExistence type="predicted"/>
<evidence type="ECO:0000256" key="2">
    <source>
        <dbReference type="SAM" id="Phobius"/>
    </source>
</evidence>
<dbReference type="RefSeq" id="WP_330483878.1">
    <property type="nucleotide sequence ID" value="NZ_JAZBJZ010000042.1"/>
</dbReference>
<dbReference type="EMBL" id="JAZBJZ010000042">
    <property type="protein sequence ID" value="MEE3717449.1"/>
    <property type="molecule type" value="Genomic_DNA"/>
</dbReference>
<dbReference type="AlphaFoldDB" id="A0AAW9Q0R9"/>
<feature type="transmembrane region" description="Helical" evidence="2">
    <location>
        <begin position="92"/>
        <end position="113"/>
    </location>
</feature>
<keyword evidence="2" id="KW-0812">Transmembrane</keyword>
<comment type="caution">
    <text evidence="3">The sequence shown here is derived from an EMBL/GenBank/DDBJ whole genome shotgun (WGS) entry which is preliminary data.</text>
</comment>
<feature type="transmembrane region" description="Helical" evidence="2">
    <location>
        <begin position="366"/>
        <end position="384"/>
    </location>
</feature>
<gene>
    <name evidence="3" type="ORF">V2H45_11865</name>
</gene>
<feature type="transmembrane region" description="Helical" evidence="2">
    <location>
        <begin position="279"/>
        <end position="299"/>
    </location>
</feature>
<keyword evidence="2" id="KW-0472">Membrane</keyword>
<dbReference type="PANTHER" id="PTHR23528">
    <property type="match status" value="1"/>
</dbReference>
<accession>A0AAW9Q0R9</accession>
<feature type="transmembrane region" description="Helical" evidence="2">
    <location>
        <begin position="150"/>
        <end position="173"/>
    </location>
</feature>
<feature type="region of interest" description="Disordered" evidence="1">
    <location>
        <begin position="218"/>
        <end position="237"/>
    </location>
</feature>
<keyword evidence="4" id="KW-1185">Reference proteome</keyword>
<feature type="transmembrane region" description="Helical" evidence="2">
    <location>
        <begin position="119"/>
        <end position="138"/>
    </location>
</feature>
<feature type="transmembrane region" description="Helical" evidence="2">
    <location>
        <begin position="330"/>
        <end position="354"/>
    </location>
</feature>
<dbReference type="Gene3D" id="1.20.1250.20">
    <property type="entry name" value="MFS general substrate transporter like domains"/>
    <property type="match status" value="2"/>
</dbReference>
<dbReference type="InterPro" id="IPR036259">
    <property type="entry name" value="MFS_trans_sf"/>
</dbReference>
<dbReference type="Proteomes" id="UP001333818">
    <property type="component" value="Unassembled WGS sequence"/>
</dbReference>
<dbReference type="PANTHER" id="PTHR23528:SF1">
    <property type="entry name" value="MAJOR FACILITATOR SUPERFAMILY (MFS) PROFILE DOMAIN-CONTAINING PROTEIN"/>
    <property type="match status" value="1"/>
</dbReference>
<organism evidence="3 4">
    <name type="scientific">Tumidithrix elongata BACA0141</name>
    <dbReference type="NCBI Taxonomy" id="2716417"/>
    <lineage>
        <taxon>Bacteria</taxon>
        <taxon>Bacillati</taxon>
        <taxon>Cyanobacteriota</taxon>
        <taxon>Cyanophyceae</taxon>
        <taxon>Pseudanabaenales</taxon>
        <taxon>Pseudanabaenaceae</taxon>
        <taxon>Tumidithrix</taxon>
        <taxon>Tumidithrix elongata</taxon>
    </lineage>
</organism>
<feature type="compositionally biased region" description="Basic and acidic residues" evidence="1">
    <location>
        <begin position="225"/>
        <end position="234"/>
    </location>
</feature>
<feature type="transmembrane region" description="Helical" evidence="2">
    <location>
        <begin position="51"/>
        <end position="71"/>
    </location>
</feature>
<keyword evidence="2" id="KW-1133">Transmembrane helix</keyword>